<keyword evidence="1 3" id="KW-0238">DNA-binding</keyword>
<organism evidence="3">
    <name type="scientific">bioreactor metagenome</name>
    <dbReference type="NCBI Taxonomy" id="1076179"/>
    <lineage>
        <taxon>unclassified sequences</taxon>
        <taxon>metagenomes</taxon>
        <taxon>ecological metagenomes</taxon>
    </lineage>
</organism>
<comment type="caution">
    <text evidence="3">The sequence shown here is derived from an EMBL/GenBank/DDBJ whole genome shotgun (WGS) entry which is preliminary data.</text>
</comment>
<dbReference type="Pfam" id="PF00436">
    <property type="entry name" value="SSB"/>
    <property type="match status" value="1"/>
</dbReference>
<dbReference type="PROSITE" id="PS50935">
    <property type="entry name" value="SSB"/>
    <property type="match status" value="1"/>
</dbReference>
<evidence type="ECO:0000256" key="1">
    <source>
        <dbReference type="ARBA" id="ARBA00023125"/>
    </source>
</evidence>
<dbReference type="GO" id="GO:0006260">
    <property type="term" value="P:DNA replication"/>
    <property type="evidence" value="ECO:0007669"/>
    <property type="project" value="InterPro"/>
</dbReference>
<dbReference type="InterPro" id="IPR012340">
    <property type="entry name" value="NA-bd_OB-fold"/>
</dbReference>
<dbReference type="PIRSF" id="PIRSF002070">
    <property type="entry name" value="SSB"/>
    <property type="match status" value="1"/>
</dbReference>
<evidence type="ECO:0000256" key="2">
    <source>
        <dbReference type="SAM" id="MobiDB-lite"/>
    </source>
</evidence>
<dbReference type="NCBIfam" id="TIGR00621">
    <property type="entry name" value="ssb"/>
    <property type="match status" value="1"/>
</dbReference>
<sequence>MNIIGISGRLVHTPELKTTPEGKNVCSFSVAVQRPGTKDKTDFITCVAWESKAEFVSKYFGKGNRIEISGILTSRKWEDKHKNKRTSYEVLCHDVSFGESKKESDSEPDQNFEEIPMSNDDLPF</sequence>
<feature type="region of interest" description="Disordered" evidence="2">
    <location>
        <begin position="98"/>
        <end position="124"/>
    </location>
</feature>
<dbReference type="GO" id="GO:0009295">
    <property type="term" value="C:nucleoid"/>
    <property type="evidence" value="ECO:0007669"/>
    <property type="project" value="TreeGrafter"/>
</dbReference>
<dbReference type="InterPro" id="IPR000424">
    <property type="entry name" value="Primosome_PriB/ssb"/>
</dbReference>
<dbReference type="SUPFAM" id="SSF50249">
    <property type="entry name" value="Nucleic acid-binding proteins"/>
    <property type="match status" value="1"/>
</dbReference>
<gene>
    <name evidence="3" type="primary">ssbA_7</name>
    <name evidence="3" type="ORF">SDC9_169522</name>
</gene>
<protein>
    <submittedName>
        <fullName evidence="3">Single-stranded DNA-binding protein A</fullName>
    </submittedName>
</protein>
<dbReference type="PANTHER" id="PTHR10302">
    <property type="entry name" value="SINGLE-STRANDED DNA-BINDING PROTEIN"/>
    <property type="match status" value="1"/>
</dbReference>
<dbReference type="EMBL" id="VSSQ01070302">
    <property type="protein sequence ID" value="MPN22139.1"/>
    <property type="molecule type" value="Genomic_DNA"/>
</dbReference>
<evidence type="ECO:0000313" key="3">
    <source>
        <dbReference type="EMBL" id="MPN22139.1"/>
    </source>
</evidence>
<dbReference type="GO" id="GO:0003697">
    <property type="term" value="F:single-stranded DNA binding"/>
    <property type="evidence" value="ECO:0007669"/>
    <property type="project" value="InterPro"/>
</dbReference>
<reference evidence="3" key="1">
    <citation type="submission" date="2019-08" db="EMBL/GenBank/DDBJ databases">
        <authorList>
            <person name="Kucharzyk K."/>
            <person name="Murdoch R.W."/>
            <person name="Higgins S."/>
            <person name="Loffler F."/>
        </authorList>
    </citation>
    <scope>NUCLEOTIDE SEQUENCE</scope>
</reference>
<dbReference type="Gene3D" id="2.40.50.140">
    <property type="entry name" value="Nucleic acid-binding proteins"/>
    <property type="match status" value="1"/>
</dbReference>
<dbReference type="AlphaFoldDB" id="A0A645G8M8"/>
<dbReference type="CDD" id="cd04496">
    <property type="entry name" value="SSB_OBF"/>
    <property type="match status" value="1"/>
</dbReference>
<dbReference type="InterPro" id="IPR011344">
    <property type="entry name" value="ssDNA-bd"/>
</dbReference>
<dbReference type="HAMAP" id="MF_00984">
    <property type="entry name" value="SSB"/>
    <property type="match status" value="1"/>
</dbReference>
<accession>A0A645G8M8</accession>
<proteinExistence type="inferred from homology"/>
<name>A0A645G8M8_9ZZZZ</name>
<dbReference type="PANTHER" id="PTHR10302:SF27">
    <property type="entry name" value="SINGLE-STRANDED DNA-BINDING PROTEIN"/>
    <property type="match status" value="1"/>
</dbReference>